<dbReference type="OrthoDB" id="5966487at2759"/>
<dbReference type="KEGG" id="aten:116296564"/>
<dbReference type="AlphaFoldDB" id="A0A6P8HYS7"/>
<protein>
    <submittedName>
        <fullName evidence="2">Uncharacterized protein LOC116296564</fullName>
    </submittedName>
</protein>
<proteinExistence type="predicted"/>
<dbReference type="RefSeq" id="XP_031560461.1">
    <property type="nucleotide sequence ID" value="XM_031704601.1"/>
</dbReference>
<organism evidence="1 2">
    <name type="scientific">Actinia tenebrosa</name>
    <name type="common">Australian red waratah sea anemone</name>
    <dbReference type="NCBI Taxonomy" id="6105"/>
    <lineage>
        <taxon>Eukaryota</taxon>
        <taxon>Metazoa</taxon>
        <taxon>Cnidaria</taxon>
        <taxon>Anthozoa</taxon>
        <taxon>Hexacorallia</taxon>
        <taxon>Actiniaria</taxon>
        <taxon>Actiniidae</taxon>
        <taxon>Actinia</taxon>
    </lineage>
</organism>
<reference evidence="2" key="1">
    <citation type="submission" date="2025-08" db="UniProtKB">
        <authorList>
            <consortium name="RefSeq"/>
        </authorList>
    </citation>
    <scope>IDENTIFICATION</scope>
    <source>
        <tissue evidence="2">Tentacle</tissue>
    </source>
</reference>
<evidence type="ECO:0000313" key="2">
    <source>
        <dbReference type="RefSeq" id="XP_031560461.1"/>
    </source>
</evidence>
<gene>
    <name evidence="2" type="primary">LOC116296564</name>
</gene>
<keyword evidence="1" id="KW-1185">Reference proteome</keyword>
<accession>A0A6P8HYS7</accession>
<sequence>MKKAVTIVKSLLKFPKLRRKNDLQKTESEQECEAKPKLPEITIFRPCERCVLIYENSVWKYIHKKQAQEEYCHLEWCDKDEEEPSFEATDKTPSAGQIQGFFQHHGLVRKNQDIPVCIDKSCMNSACLRDHVIWECKSTHLNMPTHYPAFVFLVQSNEKWSTPVLYEDMDIILFRMNFSTLCSILNWNSVQECGAGINMEAWVVISKLYQRTVTLEVEENLVHEYLDYISLLIFLDVPSSKEARGVHLDNLFQAVDNIIDISLYITLTSGIPPENQSYLKDTIIETATVVTSTAAESTATVGIETAAMAMGQAAAGVALSVLVDVAITAGMVTRAKIRRDKGLISQKEFQKTVRDKLCDSGCQFIGGTTGTIVGQVLIPVPVVGAIVGGFCGSLIGAGVSKGIIKTSEIISKTQASKLKAITDKESKTDLDTR</sequence>
<dbReference type="Proteomes" id="UP000515163">
    <property type="component" value="Unplaced"/>
</dbReference>
<dbReference type="InParanoid" id="A0A6P8HYS7"/>
<evidence type="ECO:0000313" key="1">
    <source>
        <dbReference type="Proteomes" id="UP000515163"/>
    </source>
</evidence>
<dbReference type="GeneID" id="116296564"/>
<name>A0A6P8HYS7_ACTTE</name>